<dbReference type="GO" id="GO:0006281">
    <property type="term" value="P:DNA repair"/>
    <property type="evidence" value="ECO:0007669"/>
    <property type="project" value="InterPro"/>
</dbReference>
<dbReference type="Pfam" id="PF08423">
    <property type="entry name" value="Rad51"/>
    <property type="match status" value="1"/>
</dbReference>
<dbReference type="OrthoDB" id="5849111at2759"/>
<dbReference type="GO" id="GO:0140664">
    <property type="term" value="F:ATP-dependent DNA damage sensor activity"/>
    <property type="evidence" value="ECO:0007669"/>
    <property type="project" value="InterPro"/>
</dbReference>
<evidence type="ECO:0000313" key="4">
    <source>
        <dbReference type="EMBL" id="KHJ88036.1"/>
    </source>
</evidence>
<organism evidence="4 5">
    <name type="scientific">Oesophagostomum dentatum</name>
    <name type="common">Nodular worm</name>
    <dbReference type="NCBI Taxonomy" id="61180"/>
    <lineage>
        <taxon>Eukaryota</taxon>
        <taxon>Metazoa</taxon>
        <taxon>Ecdysozoa</taxon>
        <taxon>Nematoda</taxon>
        <taxon>Chromadorea</taxon>
        <taxon>Rhabditida</taxon>
        <taxon>Rhabditina</taxon>
        <taxon>Rhabditomorpha</taxon>
        <taxon>Strongyloidea</taxon>
        <taxon>Strongylidae</taxon>
        <taxon>Oesophagostomum</taxon>
    </lineage>
</organism>
<protein>
    <recommendedName>
        <fullName evidence="3">RecA family profile 1 domain-containing protein</fullName>
    </recommendedName>
</protein>
<dbReference type="Gene3D" id="3.40.50.300">
    <property type="entry name" value="P-loop containing nucleotide triphosphate hydrolases"/>
    <property type="match status" value="1"/>
</dbReference>
<keyword evidence="1" id="KW-0547">Nucleotide-binding</keyword>
<dbReference type="InterPro" id="IPR020588">
    <property type="entry name" value="RecA_ATP-bd"/>
</dbReference>
<gene>
    <name evidence="4" type="ORF">OESDEN_12175</name>
</gene>
<dbReference type="GO" id="GO:0003677">
    <property type="term" value="F:DNA binding"/>
    <property type="evidence" value="ECO:0007669"/>
    <property type="project" value="InterPro"/>
</dbReference>
<dbReference type="GO" id="GO:0005524">
    <property type="term" value="F:ATP binding"/>
    <property type="evidence" value="ECO:0007669"/>
    <property type="project" value="UniProtKB-KW"/>
</dbReference>
<dbReference type="EMBL" id="KN556561">
    <property type="protein sequence ID" value="KHJ88036.1"/>
    <property type="molecule type" value="Genomic_DNA"/>
</dbReference>
<evidence type="ECO:0000256" key="1">
    <source>
        <dbReference type="ARBA" id="ARBA00022741"/>
    </source>
</evidence>
<dbReference type="Proteomes" id="UP000053660">
    <property type="component" value="Unassembled WGS sequence"/>
</dbReference>
<dbReference type="InterPro" id="IPR013632">
    <property type="entry name" value="Rad51_C"/>
</dbReference>
<dbReference type="SUPFAM" id="SSF52540">
    <property type="entry name" value="P-loop containing nucleoside triphosphate hydrolases"/>
    <property type="match status" value="1"/>
</dbReference>
<name>A0A0B1SVW1_OESDE</name>
<proteinExistence type="predicted"/>
<keyword evidence="2" id="KW-0067">ATP-binding</keyword>
<evidence type="ECO:0000256" key="2">
    <source>
        <dbReference type="ARBA" id="ARBA00022840"/>
    </source>
</evidence>
<evidence type="ECO:0000313" key="5">
    <source>
        <dbReference type="Proteomes" id="UP000053660"/>
    </source>
</evidence>
<dbReference type="PANTHER" id="PTHR22942">
    <property type="entry name" value="RECA/RAD51/RADA DNA STRAND-PAIRING FAMILY MEMBER"/>
    <property type="match status" value="1"/>
</dbReference>
<keyword evidence="5" id="KW-1185">Reference proteome</keyword>
<dbReference type="PROSITE" id="PS50162">
    <property type="entry name" value="RECA_2"/>
    <property type="match status" value="1"/>
</dbReference>
<evidence type="ECO:0000259" key="3">
    <source>
        <dbReference type="PROSITE" id="PS50162"/>
    </source>
</evidence>
<dbReference type="AlphaFoldDB" id="A0A0B1SVW1"/>
<sequence>MTKKPQKSLVVFKTARELHEFECTTSSPLPSGCYNLDRLIGGGFFPGCVTEISGEAGCGKSQICMQLVATTISNGRNVICIETERGFSVNRVRQMLEFRSKHIDSALQRLLISSPSTLEQLMNVLCRLEDSSQQLDEASVVIVDALATFFRGCSAKEDFQKWRNVLAILFNIAFHHNVAVSSPHRTSLKTLQYLAAVFWTVV</sequence>
<dbReference type="PANTHER" id="PTHR22942:SF47">
    <property type="entry name" value="DNA REPAIR AND RECOMBINATION PROTEIN RADB"/>
    <property type="match status" value="1"/>
</dbReference>
<dbReference type="InterPro" id="IPR027417">
    <property type="entry name" value="P-loop_NTPase"/>
</dbReference>
<accession>A0A0B1SVW1</accession>
<feature type="domain" description="RecA family profile 1" evidence="3">
    <location>
        <begin position="25"/>
        <end position="202"/>
    </location>
</feature>
<reference evidence="4 5" key="1">
    <citation type="submission" date="2014-03" db="EMBL/GenBank/DDBJ databases">
        <title>Draft genome of the hookworm Oesophagostomum dentatum.</title>
        <authorList>
            <person name="Mitreva M."/>
        </authorList>
    </citation>
    <scope>NUCLEOTIDE SEQUENCE [LARGE SCALE GENOMIC DNA]</scope>
    <source>
        <strain evidence="4 5">OD-Hann</strain>
    </source>
</reference>